<keyword evidence="7" id="KW-1185">Reference proteome</keyword>
<feature type="coiled-coil region" evidence="2">
    <location>
        <begin position="276"/>
        <end position="303"/>
    </location>
</feature>
<proteinExistence type="inferred from homology"/>
<dbReference type="PANTHER" id="PTHR43081">
    <property type="entry name" value="ADENYLATE CYCLASE, TERMINAL-DIFFERENTIATION SPECIFIC-RELATED"/>
    <property type="match status" value="1"/>
</dbReference>
<organism evidence="6 7">
    <name type="scientific">Floridaenema evergladense BLCC-F167</name>
    <dbReference type="NCBI Taxonomy" id="3153639"/>
    <lineage>
        <taxon>Bacteria</taxon>
        <taxon>Bacillati</taxon>
        <taxon>Cyanobacteriota</taxon>
        <taxon>Cyanophyceae</taxon>
        <taxon>Oscillatoriophycideae</taxon>
        <taxon>Aerosakkonematales</taxon>
        <taxon>Aerosakkonemataceae</taxon>
        <taxon>Floridanema</taxon>
        <taxon>Floridanema evergladense</taxon>
    </lineage>
</organism>
<dbReference type="Proteomes" id="UP001576780">
    <property type="component" value="Unassembled WGS sequence"/>
</dbReference>
<keyword evidence="2" id="KW-0175">Coiled coil</keyword>
<evidence type="ECO:0000256" key="3">
    <source>
        <dbReference type="SAM" id="MobiDB-lite"/>
    </source>
</evidence>
<dbReference type="EMBL" id="JBHFNT010000229">
    <property type="protein sequence ID" value="MFB2837906.1"/>
    <property type="molecule type" value="Genomic_DNA"/>
</dbReference>
<protein>
    <submittedName>
        <fullName evidence="6">Adenylate/guanylate cyclase domain-containing protein</fullName>
        <ecNumber evidence="6">4.6.1.-</ecNumber>
    </submittedName>
</protein>
<keyword evidence="4" id="KW-0812">Transmembrane</keyword>
<evidence type="ECO:0000313" key="6">
    <source>
        <dbReference type="EMBL" id="MFB2837906.1"/>
    </source>
</evidence>
<name>A0ABV4WS45_9CYAN</name>
<dbReference type="GO" id="GO:0016829">
    <property type="term" value="F:lyase activity"/>
    <property type="evidence" value="ECO:0007669"/>
    <property type="project" value="UniProtKB-KW"/>
</dbReference>
<dbReference type="EC" id="4.6.1.-" evidence="6"/>
<evidence type="ECO:0000256" key="2">
    <source>
        <dbReference type="SAM" id="Coils"/>
    </source>
</evidence>
<evidence type="ECO:0000259" key="5">
    <source>
        <dbReference type="PROSITE" id="PS50125"/>
    </source>
</evidence>
<dbReference type="RefSeq" id="WP_413280317.1">
    <property type="nucleotide sequence ID" value="NZ_JBHFNT010000229.1"/>
</dbReference>
<dbReference type="PROSITE" id="PS50125">
    <property type="entry name" value="GUANYLATE_CYCLASE_2"/>
    <property type="match status" value="1"/>
</dbReference>
<feature type="compositionally biased region" description="Basic and acidic residues" evidence="3">
    <location>
        <begin position="190"/>
        <end position="207"/>
    </location>
</feature>
<comment type="similarity">
    <text evidence="1">Belongs to the adenylyl cyclase class-3 family.</text>
</comment>
<dbReference type="CDD" id="cd07302">
    <property type="entry name" value="CHD"/>
    <property type="match status" value="1"/>
</dbReference>
<accession>A0ABV4WS45</accession>
<sequence>MVFTDLVNSTAIIKQLCDEDTMARDRTYHETILKPHSQRVETTLEKYRGRKVDTQGDSYFLRFAHPIQAVRWAVEIQTSHSIDPILTPLGPLSVRIGIHIGYPLLEGENLVGYDVHYASRVAAFGNGGQILLSEAMAALVRTASIKGLQLYCHGERDFKGIGNEPIFELLYAGKQPQPLKNEPATIKVAPDTKHNKSQKETQRDTSATEKRLRPLIFRISFLMPFSVVLLLVLVAIPLINPSYISNLCDILPICAENKWEARHYKAENQAKKARELAQEATDYDALKQASDQLEEAINQFESIPPNATIYPTVQKVLPGYKQELTKMKNRLKTDIFKR</sequence>
<dbReference type="Pfam" id="PF00211">
    <property type="entry name" value="Guanylate_cyc"/>
    <property type="match status" value="1"/>
</dbReference>
<dbReference type="InterPro" id="IPR001054">
    <property type="entry name" value="A/G_cyclase"/>
</dbReference>
<dbReference type="Gene3D" id="3.30.70.1230">
    <property type="entry name" value="Nucleotide cyclase"/>
    <property type="match status" value="1"/>
</dbReference>
<comment type="caution">
    <text evidence="6">The sequence shown here is derived from an EMBL/GenBank/DDBJ whole genome shotgun (WGS) entry which is preliminary data.</text>
</comment>
<feature type="transmembrane region" description="Helical" evidence="4">
    <location>
        <begin position="215"/>
        <end position="239"/>
    </location>
</feature>
<gene>
    <name evidence="6" type="ORF">ACE1CA_25680</name>
</gene>
<feature type="domain" description="Guanylate cyclase" evidence="5">
    <location>
        <begin position="1"/>
        <end position="122"/>
    </location>
</feature>
<dbReference type="InterPro" id="IPR029787">
    <property type="entry name" value="Nucleotide_cyclase"/>
</dbReference>
<keyword evidence="4" id="KW-0472">Membrane</keyword>
<reference evidence="6 7" key="1">
    <citation type="submission" date="2024-09" db="EMBL/GenBank/DDBJ databases">
        <title>Floridaenema gen nov. (Aerosakkonemataceae, Aerosakkonematales ord. nov., Cyanobacteria) from benthic tropical and subtropical fresh waters, with the description of four new species.</title>
        <authorList>
            <person name="Moretto J.A."/>
            <person name="Berthold D.E."/>
            <person name="Lefler F.W."/>
            <person name="Huang I.-S."/>
            <person name="Laughinghouse H. IV."/>
        </authorList>
    </citation>
    <scope>NUCLEOTIDE SEQUENCE [LARGE SCALE GENOMIC DNA]</scope>
    <source>
        <strain evidence="6 7">BLCC-F167</strain>
    </source>
</reference>
<keyword evidence="6" id="KW-0456">Lyase</keyword>
<evidence type="ECO:0000313" key="7">
    <source>
        <dbReference type="Proteomes" id="UP001576780"/>
    </source>
</evidence>
<dbReference type="PANTHER" id="PTHR43081:SF1">
    <property type="entry name" value="ADENYLATE CYCLASE, TERMINAL-DIFFERENTIATION SPECIFIC"/>
    <property type="match status" value="1"/>
</dbReference>
<dbReference type="SUPFAM" id="SSF55073">
    <property type="entry name" value="Nucleotide cyclase"/>
    <property type="match status" value="1"/>
</dbReference>
<keyword evidence="4" id="KW-1133">Transmembrane helix</keyword>
<evidence type="ECO:0000256" key="4">
    <source>
        <dbReference type="SAM" id="Phobius"/>
    </source>
</evidence>
<evidence type="ECO:0000256" key="1">
    <source>
        <dbReference type="ARBA" id="ARBA00005381"/>
    </source>
</evidence>
<feature type="region of interest" description="Disordered" evidence="3">
    <location>
        <begin position="185"/>
        <end position="207"/>
    </location>
</feature>
<dbReference type="InterPro" id="IPR050697">
    <property type="entry name" value="Adenylyl/Guanylyl_Cyclase_3/4"/>
</dbReference>